<name>A0A7K3WM02_9FLAO</name>
<dbReference type="AlphaFoldDB" id="A0A7K3WM02"/>
<comment type="caution">
    <text evidence="6">The sequence shown here is derived from an EMBL/GenBank/DDBJ whole genome shotgun (WGS) entry which is preliminary data.</text>
</comment>
<dbReference type="PRINTS" id="PR00038">
    <property type="entry name" value="HTHLUXR"/>
</dbReference>
<evidence type="ECO:0000313" key="7">
    <source>
        <dbReference type="Proteomes" id="UP000486602"/>
    </source>
</evidence>
<dbReference type="InterPro" id="IPR001789">
    <property type="entry name" value="Sig_transdc_resp-reg_receiver"/>
</dbReference>
<dbReference type="InterPro" id="IPR000792">
    <property type="entry name" value="Tscrpt_reg_LuxR_C"/>
</dbReference>
<dbReference type="GO" id="GO:0006355">
    <property type="term" value="P:regulation of DNA-templated transcription"/>
    <property type="evidence" value="ECO:0007669"/>
    <property type="project" value="InterPro"/>
</dbReference>
<reference evidence="6 7" key="1">
    <citation type="submission" date="2020-02" db="EMBL/GenBank/DDBJ databases">
        <title>Out from the shadows clarifying the taxonomy of the family Cryomorphaceae and related taxa by utilizing the GTDB taxonomic framework.</title>
        <authorList>
            <person name="Bowman J.P."/>
        </authorList>
    </citation>
    <scope>NUCLEOTIDE SEQUENCE [LARGE SCALE GENOMIC DNA]</scope>
    <source>
        <strain evidence="6 7">QSSC 1-22</strain>
    </source>
</reference>
<organism evidence="6 7">
    <name type="scientific">Cryomorpha ignava</name>
    <dbReference type="NCBI Taxonomy" id="101383"/>
    <lineage>
        <taxon>Bacteria</taxon>
        <taxon>Pseudomonadati</taxon>
        <taxon>Bacteroidota</taxon>
        <taxon>Flavobacteriia</taxon>
        <taxon>Flavobacteriales</taxon>
        <taxon>Cryomorphaceae</taxon>
        <taxon>Cryomorpha</taxon>
    </lineage>
</organism>
<proteinExistence type="predicted"/>
<evidence type="ECO:0000256" key="1">
    <source>
        <dbReference type="ARBA" id="ARBA00022553"/>
    </source>
</evidence>
<evidence type="ECO:0000259" key="4">
    <source>
        <dbReference type="PROSITE" id="PS50043"/>
    </source>
</evidence>
<dbReference type="CDD" id="cd17535">
    <property type="entry name" value="REC_NarL-like"/>
    <property type="match status" value="1"/>
</dbReference>
<dbReference type="Gene3D" id="3.40.50.2300">
    <property type="match status" value="1"/>
</dbReference>
<evidence type="ECO:0000313" key="6">
    <source>
        <dbReference type="EMBL" id="NEN22548.1"/>
    </source>
</evidence>
<feature type="domain" description="Response regulatory" evidence="5">
    <location>
        <begin position="8"/>
        <end position="123"/>
    </location>
</feature>
<dbReference type="CDD" id="cd06170">
    <property type="entry name" value="LuxR_C_like"/>
    <property type="match status" value="1"/>
</dbReference>
<dbReference type="Pfam" id="PF00196">
    <property type="entry name" value="GerE"/>
    <property type="match status" value="1"/>
</dbReference>
<dbReference type="SMART" id="SM00421">
    <property type="entry name" value="HTH_LUXR"/>
    <property type="match status" value="1"/>
</dbReference>
<dbReference type="PROSITE" id="PS50043">
    <property type="entry name" value="HTH_LUXR_2"/>
    <property type="match status" value="1"/>
</dbReference>
<dbReference type="InterPro" id="IPR058245">
    <property type="entry name" value="NreC/VraR/RcsB-like_REC"/>
</dbReference>
<protein>
    <submittedName>
        <fullName evidence="6">Response regulator transcription factor</fullName>
    </submittedName>
</protein>
<dbReference type="InterPro" id="IPR039420">
    <property type="entry name" value="WalR-like"/>
</dbReference>
<dbReference type="PROSITE" id="PS00622">
    <property type="entry name" value="HTH_LUXR_1"/>
    <property type="match status" value="1"/>
</dbReference>
<dbReference type="SUPFAM" id="SSF46894">
    <property type="entry name" value="C-terminal effector domain of the bipartite response regulators"/>
    <property type="match status" value="1"/>
</dbReference>
<dbReference type="PROSITE" id="PS50110">
    <property type="entry name" value="RESPONSE_REGULATORY"/>
    <property type="match status" value="1"/>
</dbReference>
<accession>A0A7K3WM02</accession>
<dbReference type="PANTHER" id="PTHR43214">
    <property type="entry name" value="TWO-COMPONENT RESPONSE REGULATOR"/>
    <property type="match status" value="1"/>
</dbReference>
<feature type="modified residue" description="4-aspartylphosphate" evidence="3">
    <location>
        <position position="59"/>
    </location>
</feature>
<evidence type="ECO:0000256" key="2">
    <source>
        <dbReference type="ARBA" id="ARBA00023125"/>
    </source>
</evidence>
<dbReference type="InterPro" id="IPR016032">
    <property type="entry name" value="Sig_transdc_resp-reg_C-effctor"/>
</dbReference>
<keyword evidence="2" id="KW-0238">DNA-binding</keyword>
<dbReference type="SMART" id="SM00448">
    <property type="entry name" value="REC"/>
    <property type="match status" value="1"/>
</dbReference>
<dbReference type="Pfam" id="PF00072">
    <property type="entry name" value="Response_reg"/>
    <property type="match status" value="1"/>
</dbReference>
<dbReference type="EMBL" id="JAAGVY010000003">
    <property type="protein sequence ID" value="NEN22548.1"/>
    <property type="molecule type" value="Genomic_DNA"/>
</dbReference>
<evidence type="ECO:0000259" key="5">
    <source>
        <dbReference type="PROSITE" id="PS50110"/>
    </source>
</evidence>
<dbReference type="RefSeq" id="WP_163283272.1">
    <property type="nucleotide sequence ID" value="NZ_JAAGVY010000003.1"/>
</dbReference>
<keyword evidence="7" id="KW-1185">Reference proteome</keyword>
<sequence length="228" mass="25407">MIKERKIRVAVADSNKLIILGLETVLANVADVELAGHAETGEELLTMVKEDHIDIVLMDFTAPGYSLEFIPEIFKISPCTRVVAITPDQEGTTIINALKAGVTSYVKKDCDLDEIISSVRETAKGTKFFCGQILETIRRVEIDPEDADYKNFNCEPVHLSEREQEIITLIAEGLTNTTIAEQLFLSPHTVNTHRKNIMQKLGVKNTASIVMYAVKANLVNVNKFLFSR</sequence>
<dbReference type="Proteomes" id="UP000486602">
    <property type="component" value="Unassembled WGS sequence"/>
</dbReference>
<dbReference type="GO" id="GO:0003677">
    <property type="term" value="F:DNA binding"/>
    <property type="evidence" value="ECO:0007669"/>
    <property type="project" value="UniProtKB-KW"/>
</dbReference>
<keyword evidence="1 3" id="KW-0597">Phosphoprotein</keyword>
<evidence type="ECO:0000256" key="3">
    <source>
        <dbReference type="PROSITE-ProRule" id="PRU00169"/>
    </source>
</evidence>
<dbReference type="PANTHER" id="PTHR43214:SF43">
    <property type="entry name" value="TWO-COMPONENT RESPONSE REGULATOR"/>
    <property type="match status" value="1"/>
</dbReference>
<feature type="domain" description="HTH luxR-type" evidence="4">
    <location>
        <begin position="152"/>
        <end position="217"/>
    </location>
</feature>
<dbReference type="SUPFAM" id="SSF52172">
    <property type="entry name" value="CheY-like"/>
    <property type="match status" value="1"/>
</dbReference>
<gene>
    <name evidence="6" type="ORF">G3O08_03395</name>
</gene>
<dbReference type="InterPro" id="IPR011006">
    <property type="entry name" value="CheY-like_superfamily"/>
</dbReference>
<dbReference type="GO" id="GO:0000160">
    <property type="term" value="P:phosphorelay signal transduction system"/>
    <property type="evidence" value="ECO:0007669"/>
    <property type="project" value="InterPro"/>
</dbReference>